<evidence type="ECO:0000313" key="3">
    <source>
        <dbReference type="Proteomes" id="UP001155901"/>
    </source>
</evidence>
<protein>
    <submittedName>
        <fullName evidence="2">Antitoxin (DNA-binding transcriptional repressor) of toxin-antitoxin stability system</fullName>
    </submittedName>
</protein>
<evidence type="ECO:0000313" key="1">
    <source>
        <dbReference type="EMBL" id="MBV6321379.1"/>
    </source>
</evidence>
<sequence length="70" mass="7911">MKEFDINDVRTNLFLSVDNAVRGEPFLITQSGRALVKVEAVPPEIFEPYLHLAFMVGQFTIPDDFDALDP</sequence>
<organism evidence="1 3">
    <name type="scientific">Duganella violaceipulchra</name>
    <dbReference type="NCBI Taxonomy" id="2849652"/>
    <lineage>
        <taxon>Bacteria</taxon>
        <taxon>Pseudomonadati</taxon>
        <taxon>Pseudomonadota</taxon>
        <taxon>Betaproteobacteria</taxon>
        <taxon>Burkholderiales</taxon>
        <taxon>Oxalobacteraceae</taxon>
        <taxon>Telluria group</taxon>
        <taxon>Duganella</taxon>
    </lineage>
</organism>
<keyword evidence="4" id="KW-1185">Reference proteome</keyword>
<dbReference type="RefSeq" id="WP_217942103.1">
    <property type="nucleotide sequence ID" value="NZ_JAHTGR010000004.1"/>
</dbReference>
<reference evidence="1" key="1">
    <citation type="submission" date="2021-07" db="EMBL/GenBank/DDBJ databases">
        <title>Characterization of violacein-producing bacteria and related species.</title>
        <authorList>
            <person name="Wilson H.S."/>
            <person name="De Leon M.E."/>
        </authorList>
    </citation>
    <scope>NUCLEOTIDE SEQUENCE</scope>
    <source>
        <strain evidence="1">HSC-15S17</strain>
    </source>
</reference>
<gene>
    <name evidence="1" type="ORF">KVP70_10560</name>
    <name evidence="2" type="ORF">L1274_003101</name>
</gene>
<dbReference type="Proteomes" id="UP001162889">
    <property type="component" value="Unassembled WGS sequence"/>
</dbReference>
<evidence type="ECO:0000313" key="4">
    <source>
        <dbReference type="Proteomes" id="UP001162889"/>
    </source>
</evidence>
<dbReference type="EMBL" id="JAHTGR010000004">
    <property type="protein sequence ID" value="MBV6321379.1"/>
    <property type="molecule type" value="Genomic_DNA"/>
</dbReference>
<dbReference type="EMBL" id="JALJZU010000006">
    <property type="protein sequence ID" value="MCP2009372.1"/>
    <property type="molecule type" value="Genomic_DNA"/>
</dbReference>
<name>A0AA41HB50_9BURK</name>
<accession>A0AA41HB50</accession>
<dbReference type="AlphaFoldDB" id="A0AA41HB50"/>
<reference evidence="2" key="2">
    <citation type="submission" date="2022-03" db="EMBL/GenBank/DDBJ databases">
        <title>Genome Encyclopedia of Bacteria and Archaea VI: Functional Genomics of Type Strains.</title>
        <authorList>
            <person name="Whitman W."/>
        </authorList>
    </citation>
    <scope>NUCLEOTIDE SEQUENCE</scope>
    <source>
        <strain evidence="2">HSC-15S17</strain>
    </source>
</reference>
<evidence type="ECO:0000313" key="2">
    <source>
        <dbReference type="EMBL" id="MCP2009372.1"/>
    </source>
</evidence>
<comment type="caution">
    <text evidence="1">The sequence shown here is derived from an EMBL/GenBank/DDBJ whole genome shotgun (WGS) entry which is preliminary data.</text>
</comment>
<dbReference type="Proteomes" id="UP001155901">
    <property type="component" value="Unassembled WGS sequence"/>
</dbReference>
<proteinExistence type="predicted"/>